<name>A0A0C4YVU7_9BURK</name>
<dbReference type="KEGG" id="cbw:RR42_s3055"/>
<dbReference type="Proteomes" id="UP000031843">
    <property type="component" value="Chromosome secondary"/>
</dbReference>
<dbReference type="EC" id="3.6.3.4" evidence="1"/>
<dbReference type="EC" id="3.6.3.3" evidence="1"/>
<reference evidence="1 2" key="1">
    <citation type="journal article" date="2015" name="Genome Announc.">
        <title>Complete Genome Sequence of Cupriavidus basilensis 4G11, Isolated from the Oak Ridge Field Research Center Site.</title>
        <authorList>
            <person name="Ray J."/>
            <person name="Waters R.J."/>
            <person name="Skerker J.M."/>
            <person name="Kuehl J.V."/>
            <person name="Price M.N."/>
            <person name="Huang J."/>
            <person name="Chakraborty R."/>
            <person name="Arkin A.P."/>
            <person name="Deutschbauer A."/>
        </authorList>
    </citation>
    <scope>NUCLEOTIDE SEQUENCE [LARGE SCALE GENOMIC DNA]</scope>
    <source>
        <strain evidence="1">4G11</strain>
    </source>
</reference>
<sequence length="92" mass="10408">MGISPGEAAASTEVDQKQKRYWFCSHCCEQVFLAKDPICGMIVDKATALATERGNRKYYFCGESHLRTSDSPESEMKAITDWISDGFRHPDR</sequence>
<proteinExistence type="predicted"/>
<dbReference type="EC" id="3.6.3.5" evidence="1"/>
<keyword evidence="2" id="KW-1185">Reference proteome</keyword>
<evidence type="ECO:0000313" key="1">
    <source>
        <dbReference type="EMBL" id="AJG24636.1"/>
    </source>
</evidence>
<dbReference type="AlphaFoldDB" id="A0A0C4YVU7"/>
<dbReference type="GO" id="GO:0016787">
    <property type="term" value="F:hydrolase activity"/>
    <property type="evidence" value="ECO:0007669"/>
    <property type="project" value="UniProtKB-KW"/>
</dbReference>
<organism evidence="1 2">
    <name type="scientific">Cupriavidus basilensis</name>
    <dbReference type="NCBI Taxonomy" id="68895"/>
    <lineage>
        <taxon>Bacteria</taxon>
        <taxon>Pseudomonadati</taxon>
        <taxon>Pseudomonadota</taxon>
        <taxon>Betaproteobacteria</taxon>
        <taxon>Burkholderiales</taxon>
        <taxon>Burkholderiaceae</taxon>
        <taxon>Cupriavidus</taxon>
    </lineage>
</organism>
<protein>
    <submittedName>
        <fullName evidence="1">Lead, cadmium, zinc and mercury transporting ATPase</fullName>
        <ecNumber evidence="1">3.6.3.3</ecNumber>
        <ecNumber evidence="1">3.6.3.4</ecNumber>
        <ecNumber evidence="1">3.6.3.5</ecNumber>
    </submittedName>
</protein>
<gene>
    <name evidence="1" type="ORF">RR42_s3055</name>
</gene>
<evidence type="ECO:0000313" key="2">
    <source>
        <dbReference type="Proteomes" id="UP000031843"/>
    </source>
</evidence>
<dbReference type="STRING" id="68895.RR42_s3055"/>
<accession>A0A0C4YVU7</accession>
<keyword evidence="1" id="KW-0378">Hydrolase</keyword>
<dbReference type="EMBL" id="CP010537">
    <property type="protein sequence ID" value="AJG24636.1"/>
    <property type="molecule type" value="Genomic_DNA"/>
</dbReference>